<name>A0A5D0WLE7_9FIRM</name>
<dbReference type="GO" id="GO:0031956">
    <property type="term" value="F:medium-chain fatty acid-CoA ligase activity"/>
    <property type="evidence" value="ECO:0007669"/>
    <property type="project" value="TreeGrafter"/>
</dbReference>
<evidence type="ECO:0000256" key="1">
    <source>
        <dbReference type="ARBA" id="ARBA00006432"/>
    </source>
</evidence>
<dbReference type="Pfam" id="PF13193">
    <property type="entry name" value="AMP-binding_C"/>
    <property type="match status" value="1"/>
</dbReference>
<organism evidence="5 6">
    <name type="scientific">Acetobacterium wieringae</name>
    <dbReference type="NCBI Taxonomy" id="52694"/>
    <lineage>
        <taxon>Bacteria</taxon>
        <taxon>Bacillati</taxon>
        <taxon>Bacillota</taxon>
        <taxon>Clostridia</taxon>
        <taxon>Eubacteriales</taxon>
        <taxon>Eubacteriaceae</taxon>
        <taxon>Acetobacterium</taxon>
    </lineage>
</organism>
<comment type="caution">
    <text evidence="5">The sequence shown here is derived from an EMBL/GenBank/DDBJ whole genome shotgun (WGS) entry which is preliminary data.</text>
</comment>
<proteinExistence type="inferred from homology"/>
<feature type="domain" description="AMP-binding enzyme C-terminal" evidence="4">
    <location>
        <begin position="426"/>
        <end position="499"/>
    </location>
</feature>
<dbReference type="EMBL" id="VSLA01000025">
    <property type="protein sequence ID" value="TYC84541.1"/>
    <property type="molecule type" value="Genomic_DNA"/>
</dbReference>
<dbReference type="PANTHER" id="PTHR43201:SF5">
    <property type="entry name" value="MEDIUM-CHAIN ACYL-COA LIGASE ACSF2, MITOCHONDRIAL"/>
    <property type="match status" value="1"/>
</dbReference>
<dbReference type="SUPFAM" id="SSF56801">
    <property type="entry name" value="Acetyl-CoA synthetase-like"/>
    <property type="match status" value="1"/>
</dbReference>
<evidence type="ECO:0000259" key="4">
    <source>
        <dbReference type="Pfam" id="PF13193"/>
    </source>
</evidence>
<dbReference type="InterPro" id="IPR042099">
    <property type="entry name" value="ANL_N_sf"/>
</dbReference>
<dbReference type="Gene3D" id="3.40.50.12780">
    <property type="entry name" value="N-terminal domain of ligase-like"/>
    <property type="match status" value="1"/>
</dbReference>
<dbReference type="AlphaFoldDB" id="A0A5D0WLE7"/>
<dbReference type="RefSeq" id="WP_148638023.1">
    <property type="nucleotide sequence ID" value="NZ_VSLA01000025.1"/>
</dbReference>
<evidence type="ECO:0000313" key="6">
    <source>
        <dbReference type="Proteomes" id="UP000322619"/>
    </source>
</evidence>
<evidence type="ECO:0000259" key="3">
    <source>
        <dbReference type="Pfam" id="PF00501"/>
    </source>
</evidence>
<comment type="similarity">
    <text evidence="1">Belongs to the ATP-dependent AMP-binding enzyme family.</text>
</comment>
<dbReference type="PROSITE" id="PS00455">
    <property type="entry name" value="AMP_BINDING"/>
    <property type="match status" value="1"/>
</dbReference>
<dbReference type="InterPro" id="IPR000873">
    <property type="entry name" value="AMP-dep_synth/lig_dom"/>
</dbReference>
<dbReference type="Pfam" id="PF00501">
    <property type="entry name" value="AMP-binding"/>
    <property type="match status" value="1"/>
</dbReference>
<sequence>MELKSITVVQQFRQAVAEKKDEAAVIDETDALSWQDIDLISDRLALELVGEHIQKGKHVALWSFNSLAWICTYLAIAKIGAISVLVNPKLSAREVDALMAFADVDYICFGDDLYGDRADCLSGDIPGRSIGQDAWQQVRHPAPLTATEKEILEKREAVISPDDMASMLFTSGSTSQPKGVLLTHYQLINVAREAVSSMHWTDQDKVCLALPLFHSFGLSTGLLSLLVHRGRLYVTRDYRTKSVMTVIERYGCSVLNAVPSQFLAIVHHQERQNFSLKSLRSGIIAGSAVFPNDYLKIAEDLGIYHLKESYGQTEASPSITFSSYDDSLERCSKTVGKVISNVQIRITSMETGAPLGADQAGRIEVSGYNVMQGYYKDEDETAKVFTDDGWLITGDIGYLDEDGNLYIVGRIKEMIIRSGENISPKEIEAVIVKHEGVVQAKVFGVPMSVVQEEIVAGVECPAGGVTVEAIRALIADHLAAYKMPKVIKLYKKFPLNDSCKIDVKKMKEEIQLEMQEENL</sequence>
<reference evidence="5 6" key="1">
    <citation type="submission" date="2019-08" db="EMBL/GenBank/DDBJ databases">
        <title>Isolation and enrichment of carboxydotrophic bacteria from anaerobic sludge for the production of bio-based chemicals from syngas.</title>
        <authorList>
            <person name="Antares A.L."/>
            <person name="Moreira J."/>
            <person name="Diender M."/>
            <person name="Parshina S.N."/>
            <person name="Stams A.J.M."/>
            <person name="Alves M."/>
            <person name="Alves J.I."/>
            <person name="Sousa D.Z."/>
        </authorList>
    </citation>
    <scope>NUCLEOTIDE SEQUENCE [LARGE SCALE GENOMIC DNA]</scope>
    <source>
        <strain evidence="5 6">JM</strain>
    </source>
</reference>
<feature type="domain" description="AMP-dependent synthetase/ligase" evidence="3">
    <location>
        <begin position="12"/>
        <end position="375"/>
    </location>
</feature>
<evidence type="ECO:0000256" key="2">
    <source>
        <dbReference type="ARBA" id="ARBA00022598"/>
    </source>
</evidence>
<accession>A0A5D0WLE7</accession>
<evidence type="ECO:0000313" key="5">
    <source>
        <dbReference type="EMBL" id="TYC84541.1"/>
    </source>
</evidence>
<gene>
    <name evidence="5" type="ORF">FXB42_12320</name>
</gene>
<dbReference type="InterPro" id="IPR045851">
    <property type="entry name" value="AMP-bd_C_sf"/>
</dbReference>
<keyword evidence="2 5" id="KW-0436">Ligase</keyword>
<dbReference type="Proteomes" id="UP000322619">
    <property type="component" value="Unassembled WGS sequence"/>
</dbReference>
<dbReference type="PANTHER" id="PTHR43201">
    <property type="entry name" value="ACYL-COA SYNTHETASE"/>
    <property type="match status" value="1"/>
</dbReference>
<dbReference type="InterPro" id="IPR025110">
    <property type="entry name" value="AMP-bd_C"/>
</dbReference>
<dbReference type="GO" id="GO:0006631">
    <property type="term" value="P:fatty acid metabolic process"/>
    <property type="evidence" value="ECO:0007669"/>
    <property type="project" value="TreeGrafter"/>
</dbReference>
<protein>
    <submittedName>
        <fullName evidence="5">Acyl--CoA ligase</fullName>
    </submittedName>
</protein>
<dbReference type="InterPro" id="IPR020845">
    <property type="entry name" value="AMP-binding_CS"/>
</dbReference>
<dbReference type="Gene3D" id="3.30.300.30">
    <property type="match status" value="1"/>
</dbReference>